<evidence type="ECO:0000256" key="6">
    <source>
        <dbReference type="RuleBase" id="RU363034"/>
    </source>
</evidence>
<dbReference type="GO" id="GO:0006508">
    <property type="term" value="P:proteolysis"/>
    <property type="evidence" value="ECO:0007669"/>
    <property type="project" value="UniProtKB-KW"/>
</dbReference>
<dbReference type="InterPro" id="IPR043504">
    <property type="entry name" value="Peptidase_S1_PA_chymotrypsin"/>
</dbReference>
<dbReference type="SUPFAM" id="SSF50494">
    <property type="entry name" value="Trypsin-like serine proteases"/>
    <property type="match status" value="1"/>
</dbReference>
<gene>
    <name evidence="8" type="ORF">LOTGIDRAFT_125418</name>
</gene>
<evidence type="ECO:0000256" key="2">
    <source>
        <dbReference type="ARBA" id="ARBA00022729"/>
    </source>
</evidence>
<dbReference type="PROSITE" id="PS50240">
    <property type="entry name" value="TRYPSIN_DOM"/>
    <property type="match status" value="1"/>
</dbReference>
<dbReference type="InterPro" id="IPR009003">
    <property type="entry name" value="Peptidase_S1_PA"/>
</dbReference>
<dbReference type="InterPro" id="IPR018114">
    <property type="entry name" value="TRYPSIN_HIS"/>
</dbReference>
<dbReference type="PROSITE" id="PS00135">
    <property type="entry name" value="TRYPSIN_SER"/>
    <property type="match status" value="1"/>
</dbReference>
<dbReference type="InterPro" id="IPR033116">
    <property type="entry name" value="TRYPSIN_SER"/>
</dbReference>
<dbReference type="PANTHER" id="PTHR24252:SF7">
    <property type="entry name" value="HYALIN"/>
    <property type="match status" value="1"/>
</dbReference>
<evidence type="ECO:0000256" key="4">
    <source>
        <dbReference type="ARBA" id="ARBA00022825"/>
    </source>
</evidence>
<dbReference type="EMBL" id="KB202620">
    <property type="protein sequence ID" value="ESO88802.1"/>
    <property type="molecule type" value="Genomic_DNA"/>
</dbReference>
<dbReference type="CDD" id="cd00190">
    <property type="entry name" value="Tryp_SPc"/>
    <property type="match status" value="1"/>
</dbReference>
<dbReference type="Gene3D" id="2.40.10.10">
    <property type="entry name" value="Trypsin-like serine proteases"/>
    <property type="match status" value="1"/>
</dbReference>
<proteinExistence type="predicted"/>
<organism evidence="8 9">
    <name type="scientific">Lottia gigantea</name>
    <name type="common">Giant owl limpet</name>
    <dbReference type="NCBI Taxonomy" id="225164"/>
    <lineage>
        <taxon>Eukaryota</taxon>
        <taxon>Metazoa</taxon>
        <taxon>Spiralia</taxon>
        <taxon>Lophotrochozoa</taxon>
        <taxon>Mollusca</taxon>
        <taxon>Gastropoda</taxon>
        <taxon>Patellogastropoda</taxon>
        <taxon>Lottioidea</taxon>
        <taxon>Lottiidae</taxon>
        <taxon>Lottia</taxon>
    </lineage>
</organism>
<evidence type="ECO:0000313" key="8">
    <source>
        <dbReference type="EMBL" id="ESO88802.1"/>
    </source>
</evidence>
<feature type="domain" description="Peptidase S1" evidence="7">
    <location>
        <begin position="3"/>
        <end position="242"/>
    </location>
</feature>
<dbReference type="Pfam" id="PF00089">
    <property type="entry name" value="Trypsin"/>
    <property type="match status" value="1"/>
</dbReference>
<dbReference type="InterPro" id="IPR001254">
    <property type="entry name" value="Trypsin_dom"/>
</dbReference>
<dbReference type="PROSITE" id="PS00134">
    <property type="entry name" value="TRYPSIN_HIS"/>
    <property type="match status" value="1"/>
</dbReference>
<dbReference type="RefSeq" id="XP_009060474.1">
    <property type="nucleotide sequence ID" value="XM_009062226.1"/>
</dbReference>
<evidence type="ECO:0000256" key="5">
    <source>
        <dbReference type="ARBA" id="ARBA00023157"/>
    </source>
</evidence>
<dbReference type="KEGG" id="lgi:LOTGIDRAFT_125418"/>
<evidence type="ECO:0000256" key="3">
    <source>
        <dbReference type="ARBA" id="ARBA00022801"/>
    </source>
</evidence>
<keyword evidence="5" id="KW-1015">Disulfide bond</keyword>
<dbReference type="CTD" id="20232491"/>
<keyword evidence="3 6" id="KW-0378">Hydrolase</keyword>
<name>V3ZWM4_LOTGI</name>
<sequence>MRIVGGVQTEKCEYPWMTRLRMGSAMCGGSIIDAYHVVTAAHCVGQNTPATISVHVGEYDYRNANEPNDQVVPAAAIIKHPNYRDLPNGEQENDIAIIKLAKPLQMNSCVQPVCLAKAGDGQKLPPGTQCTTAGWGTTSTGGQTSPILQETTIPTYSGYDCSRYFSQTVPSNPNLQLCSGRPVIGGADTCQGDSGGPLFCPINGRYVQYGVVSYGAGCASAGAAGVYTDVGNMRNFIDQVVNNQFGK</sequence>
<evidence type="ECO:0000313" key="9">
    <source>
        <dbReference type="Proteomes" id="UP000030746"/>
    </source>
</evidence>
<dbReference type="InterPro" id="IPR001314">
    <property type="entry name" value="Peptidase_S1A"/>
</dbReference>
<keyword evidence="4 6" id="KW-0720">Serine protease</keyword>
<dbReference type="FunFam" id="2.40.10.10:FF:000120">
    <property type="entry name" value="Putative serine protease"/>
    <property type="match status" value="1"/>
</dbReference>
<protein>
    <recommendedName>
        <fullName evidence="7">Peptidase S1 domain-containing protein</fullName>
    </recommendedName>
</protein>
<dbReference type="PANTHER" id="PTHR24252">
    <property type="entry name" value="ACROSIN-RELATED"/>
    <property type="match status" value="1"/>
</dbReference>
<keyword evidence="9" id="KW-1185">Reference proteome</keyword>
<evidence type="ECO:0000259" key="7">
    <source>
        <dbReference type="PROSITE" id="PS50240"/>
    </source>
</evidence>
<evidence type="ECO:0000256" key="1">
    <source>
        <dbReference type="ARBA" id="ARBA00022670"/>
    </source>
</evidence>
<dbReference type="AlphaFoldDB" id="V3ZWM4"/>
<dbReference type="GeneID" id="20232491"/>
<dbReference type="OrthoDB" id="5981371at2759"/>
<reference evidence="8 9" key="1">
    <citation type="journal article" date="2013" name="Nature">
        <title>Insights into bilaterian evolution from three spiralian genomes.</title>
        <authorList>
            <person name="Simakov O."/>
            <person name="Marletaz F."/>
            <person name="Cho S.J."/>
            <person name="Edsinger-Gonzales E."/>
            <person name="Havlak P."/>
            <person name="Hellsten U."/>
            <person name="Kuo D.H."/>
            <person name="Larsson T."/>
            <person name="Lv J."/>
            <person name="Arendt D."/>
            <person name="Savage R."/>
            <person name="Osoegawa K."/>
            <person name="de Jong P."/>
            <person name="Grimwood J."/>
            <person name="Chapman J.A."/>
            <person name="Shapiro H."/>
            <person name="Aerts A."/>
            <person name="Otillar R.P."/>
            <person name="Terry A.Y."/>
            <person name="Boore J.L."/>
            <person name="Grigoriev I.V."/>
            <person name="Lindberg D.R."/>
            <person name="Seaver E.C."/>
            <person name="Weisblat D.A."/>
            <person name="Putnam N.H."/>
            <person name="Rokhsar D.S."/>
        </authorList>
    </citation>
    <scope>NUCLEOTIDE SEQUENCE [LARGE SCALE GENOMIC DNA]</scope>
</reference>
<dbReference type="Proteomes" id="UP000030746">
    <property type="component" value="Unassembled WGS sequence"/>
</dbReference>
<keyword evidence="2" id="KW-0732">Signal</keyword>
<dbReference type="GO" id="GO:0004252">
    <property type="term" value="F:serine-type endopeptidase activity"/>
    <property type="evidence" value="ECO:0007669"/>
    <property type="project" value="InterPro"/>
</dbReference>
<dbReference type="OMA" id="VIVHESW"/>
<dbReference type="SMART" id="SM00020">
    <property type="entry name" value="Tryp_SPc"/>
    <property type="match status" value="1"/>
</dbReference>
<dbReference type="PRINTS" id="PR00722">
    <property type="entry name" value="CHYMOTRYPSIN"/>
</dbReference>
<keyword evidence="1 6" id="KW-0645">Protease</keyword>
<dbReference type="HOGENOM" id="CLU_006842_7_0_1"/>
<dbReference type="STRING" id="225164.V3ZWM4"/>
<accession>V3ZWM4</accession>